<name>A0A0A8ZAF2_ARUDO</name>
<protein>
    <submittedName>
        <fullName evidence="1">APUM3</fullName>
    </submittedName>
</protein>
<organism evidence="1">
    <name type="scientific">Arundo donax</name>
    <name type="common">Giant reed</name>
    <name type="synonym">Donax arundinaceus</name>
    <dbReference type="NCBI Taxonomy" id="35708"/>
    <lineage>
        <taxon>Eukaryota</taxon>
        <taxon>Viridiplantae</taxon>
        <taxon>Streptophyta</taxon>
        <taxon>Embryophyta</taxon>
        <taxon>Tracheophyta</taxon>
        <taxon>Spermatophyta</taxon>
        <taxon>Magnoliopsida</taxon>
        <taxon>Liliopsida</taxon>
        <taxon>Poales</taxon>
        <taxon>Poaceae</taxon>
        <taxon>PACMAD clade</taxon>
        <taxon>Arundinoideae</taxon>
        <taxon>Arundineae</taxon>
        <taxon>Arundo</taxon>
    </lineage>
</organism>
<dbReference type="AlphaFoldDB" id="A0A0A8ZAF2"/>
<reference evidence="1" key="2">
    <citation type="journal article" date="2015" name="Data Brief">
        <title>Shoot transcriptome of the giant reed, Arundo donax.</title>
        <authorList>
            <person name="Barrero R.A."/>
            <person name="Guerrero F.D."/>
            <person name="Moolhuijzen P."/>
            <person name="Goolsby J.A."/>
            <person name="Tidwell J."/>
            <person name="Bellgard S.E."/>
            <person name="Bellgard M.I."/>
        </authorList>
    </citation>
    <scope>NUCLEOTIDE SEQUENCE</scope>
    <source>
        <tissue evidence="1">Shoot tissue taken approximately 20 cm above the soil surface</tissue>
    </source>
</reference>
<sequence length="69" mass="8001">MGMSWSYRLIHTDVVSSRKYLSTAMIDGFRRLCCPRLWSKFSSWQKTNMGTILCSTFCRMELPLCGPQS</sequence>
<dbReference type="EMBL" id="GBRH01262094">
    <property type="protein sequence ID" value="JAD35801.1"/>
    <property type="molecule type" value="Transcribed_RNA"/>
</dbReference>
<evidence type="ECO:0000313" key="1">
    <source>
        <dbReference type="EMBL" id="JAD35801.1"/>
    </source>
</evidence>
<proteinExistence type="predicted"/>
<accession>A0A0A8ZAF2</accession>
<reference evidence="1" key="1">
    <citation type="submission" date="2014-09" db="EMBL/GenBank/DDBJ databases">
        <authorList>
            <person name="Magalhaes I.L.F."/>
            <person name="Oliveira U."/>
            <person name="Santos F.R."/>
            <person name="Vidigal T.H.D.A."/>
            <person name="Brescovit A.D."/>
            <person name="Santos A.J."/>
        </authorList>
    </citation>
    <scope>NUCLEOTIDE SEQUENCE</scope>
    <source>
        <tissue evidence="1">Shoot tissue taken approximately 20 cm above the soil surface</tissue>
    </source>
</reference>